<dbReference type="Proteomes" id="UP000316598">
    <property type="component" value="Unassembled WGS sequence"/>
</dbReference>
<evidence type="ECO:0000313" key="1">
    <source>
        <dbReference type="EMBL" id="TWT50259.1"/>
    </source>
</evidence>
<protein>
    <submittedName>
        <fullName evidence="1">Uncharacterized protein</fullName>
    </submittedName>
</protein>
<name>A0A5C5WJD5_9BACT</name>
<dbReference type="RefSeq" id="WP_146515519.1">
    <property type="nucleotide sequence ID" value="NZ_SJPI01000002.1"/>
</dbReference>
<evidence type="ECO:0000313" key="2">
    <source>
        <dbReference type="Proteomes" id="UP000316598"/>
    </source>
</evidence>
<dbReference type="OrthoDB" id="280162at2"/>
<sequence length="475" mass="51300">MITSNATFRGWATTAIFFCMLGIAVPPVNSGAADGSVENSLRRTNQATKTTVKQRSRSMVAQAAHGRIPTEMPEAPLDGSLLKNQIKQVGFFDGCPNGCGDCCDCDVTCGAEGVYMDPACGAEPGCGVEQIFMDPSCGLEASCGFEPGCGVEPGCGIEASCGLEPGCGIEASCGLEHMGDCSCDACSSCDVSSIPLFLPMLRVQWCRFDFFAGVQGFKGPLNYANTSSTNPNVRSGSGSFGFYEGFNEGRSLKKLFGWDMAAQLGLRATQSSLYGSEFTDESRQQVFVTAGLFRRVDYGLQYGAVLDYLNEDWWYQADLLQIRGEVSWKTNGCHVFGVQYMAGLSDSTSTTAVQDSTNTIFAGSISIEPTDQYRVFYRRLLNRSGDWTAFIGGTDREDTLLGAGMNLPLTQKLLLNSSATFLIPAEADLNRDFQDETWNISLGLTYRPGGPKGCGRYCRPLFDVADNGTMMVDYK</sequence>
<accession>A0A5C5WJD5</accession>
<keyword evidence="2" id="KW-1185">Reference proteome</keyword>
<dbReference type="AlphaFoldDB" id="A0A5C5WJD5"/>
<proteinExistence type="predicted"/>
<comment type="caution">
    <text evidence="1">The sequence shown here is derived from an EMBL/GenBank/DDBJ whole genome shotgun (WGS) entry which is preliminary data.</text>
</comment>
<dbReference type="EMBL" id="SJPI01000002">
    <property type="protein sequence ID" value="TWT50259.1"/>
    <property type="molecule type" value="Genomic_DNA"/>
</dbReference>
<gene>
    <name evidence="1" type="ORF">Pla22_30000</name>
</gene>
<organism evidence="1 2">
    <name type="scientific">Rubripirellula amarantea</name>
    <dbReference type="NCBI Taxonomy" id="2527999"/>
    <lineage>
        <taxon>Bacteria</taxon>
        <taxon>Pseudomonadati</taxon>
        <taxon>Planctomycetota</taxon>
        <taxon>Planctomycetia</taxon>
        <taxon>Pirellulales</taxon>
        <taxon>Pirellulaceae</taxon>
        <taxon>Rubripirellula</taxon>
    </lineage>
</organism>
<dbReference type="Pfam" id="PF20371">
    <property type="entry name" value="DUF6666"/>
    <property type="match status" value="1"/>
</dbReference>
<dbReference type="InterPro" id="IPR046607">
    <property type="entry name" value="DUF6666"/>
</dbReference>
<reference evidence="1 2" key="1">
    <citation type="submission" date="2019-02" db="EMBL/GenBank/DDBJ databases">
        <title>Deep-cultivation of Planctomycetes and their phenomic and genomic characterization uncovers novel biology.</title>
        <authorList>
            <person name="Wiegand S."/>
            <person name="Jogler M."/>
            <person name="Boedeker C."/>
            <person name="Pinto D."/>
            <person name="Vollmers J."/>
            <person name="Rivas-Marin E."/>
            <person name="Kohn T."/>
            <person name="Peeters S.H."/>
            <person name="Heuer A."/>
            <person name="Rast P."/>
            <person name="Oberbeckmann S."/>
            <person name="Bunk B."/>
            <person name="Jeske O."/>
            <person name="Meyerdierks A."/>
            <person name="Storesund J.E."/>
            <person name="Kallscheuer N."/>
            <person name="Luecker S."/>
            <person name="Lage O.M."/>
            <person name="Pohl T."/>
            <person name="Merkel B.J."/>
            <person name="Hornburger P."/>
            <person name="Mueller R.-W."/>
            <person name="Bruemmer F."/>
            <person name="Labrenz M."/>
            <person name="Spormann A.M."/>
            <person name="Op Den Camp H."/>
            <person name="Overmann J."/>
            <person name="Amann R."/>
            <person name="Jetten M.S.M."/>
            <person name="Mascher T."/>
            <person name="Medema M.H."/>
            <person name="Devos D.P."/>
            <person name="Kaster A.-K."/>
            <person name="Ovreas L."/>
            <person name="Rohde M."/>
            <person name="Galperin M.Y."/>
            <person name="Jogler C."/>
        </authorList>
    </citation>
    <scope>NUCLEOTIDE SEQUENCE [LARGE SCALE GENOMIC DNA]</scope>
    <source>
        <strain evidence="1 2">Pla22</strain>
    </source>
</reference>